<comment type="similarity">
    <text evidence="1">Belongs to the SufE family.</text>
</comment>
<name>A0A426U505_9CHLR</name>
<dbReference type="SUPFAM" id="SSF82649">
    <property type="entry name" value="SufE/NifU"/>
    <property type="match status" value="1"/>
</dbReference>
<dbReference type="Proteomes" id="UP000280307">
    <property type="component" value="Unassembled WGS sequence"/>
</dbReference>
<gene>
    <name evidence="3" type="ORF">EI684_05665</name>
</gene>
<sequence length="148" mass="16361">MTSSGSIPPRLQTIIEDFQASDRQEKLELMIEYADRLPPLPAHLQGHNGMEQVHECMSPVFLQAELVAQAVIFHIDVPREAPTIRGYAALLSEGLQGATPDEVLAVPSDFFQAMGLHQVLSPQRLNGITALLAYMKRQAYQLAQTAPR</sequence>
<accession>A0A426U505</accession>
<dbReference type="PANTHER" id="PTHR43597:SF5">
    <property type="entry name" value="SUFE-LIKE PROTEIN 2, CHLOROPLASTIC"/>
    <property type="match status" value="1"/>
</dbReference>
<evidence type="ECO:0000256" key="1">
    <source>
        <dbReference type="ARBA" id="ARBA00010282"/>
    </source>
</evidence>
<dbReference type="Gene3D" id="3.90.1010.10">
    <property type="match status" value="1"/>
</dbReference>
<organism evidence="3 4">
    <name type="scientific">Candidatus Viridilinea halotolerans</name>
    <dbReference type="NCBI Taxonomy" id="2491704"/>
    <lineage>
        <taxon>Bacteria</taxon>
        <taxon>Bacillati</taxon>
        <taxon>Chloroflexota</taxon>
        <taxon>Chloroflexia</taxon>
        <taxon>Chloroflexales</taxon>
        <taxon>Chloroflexineae</taxon>
        <taxon>Oscillochloridaceae</taxon>
        <taxon>Candidatus Viridilinea</taxon>
    </lineage>
</organism>
<evidence type="ECO:0000313" key="3">
    <source>
        <dbReference type="EMBL" id="RRR75025.1"/>
    </source>
</evidence>
<dbReference type="EMBL" id="RSAS01000219">
    <property type="protein sequence ID" value="RRR75025.1"/>
    <property type="molecule type" value="Genomic_DNA"/>
</dbReference>
<proteinExistence type="inferred from homology"/>
<dbReference type="AlphaFoldDB" id="A0A426U505"/>
<feature type="domain" description="Fe-S metabolism associated" evidence="2">
    <location>
        <begin position="16"/>
        <end position="138"/>
    </location>
</feature>
<dbReference type="InterPro" id="IPR003808">
    <property type="entry name" value="Fe-S_metab-assoc_dom"/>
</dbReference>
<evidence type="ECO:0000313" key="4">
    <source>
        <dbReference type="Proteomes" id="UP000280307"/>
    </source>
</evidence>
<dbReference type="Pfam" id="PF02657">
    <property type="entry name" value="SufE"/>
    <property type="match status" value="1"/>
</dbReference>
<evidence type="ECO:0000259" key="2">
    <source>
        <dbReference type="Pfam" id="PF02657"/>
    </source>
</evidence>
<reference evidence="3 4" key="1">
    <citation type="submission" date="2018-12" db="EMBL/GenBank/DDBJ databases">
        <title>Genome Sequence of Candidatus Viridilinea halotolerans isolated from saline sulfide-rich spring.</title>
        <authorList>
            <person name="Grouzdev D.S."/>
            <person name="Burganskaya E.I."/>
            <person name="Krutkina M.S."/>
            <person name="Sukhacheva M.V."/>
            <person name="Gorlenko V.M."/>
        </authorList>
    </citation>
    <scope>NUCLEOTIDE SEQUENCE [LARGE SCALE GENOMIC DNA]</scope>
    <source>
        <strain evidence="3">Chok-6</strain>
    </source>
</reference>
<protein>
    <submittedName>
        <fullName evidence="3">SufE family protein</fullName>
    </submittedName>
</protein>
<dbReference type="PANTHER" id="PTHR43597">
    <property type="entry name" value="SULFUR ACCEPTOR PROTEIN CSDE"/>
    <property type="match status" value="1"/>
</dbReference>
<comment type="caution">
    <text evidence="3">The sequence shown here is derived from an EMBL/GenBank/DDBJ whole genome shotgun (WGS) entry which is preliminary data.</text>
</comment>